<reference evidence="10" key="1">
    <citation type="submission" date="2025-08" db="UniProtKB">
        <authorList>
            <consortium name="Ensembl"/>
        </authorList>
    </citation>
    <scope>IDENTIFICATION</scope>
</reference>
<proteinExistence type="predicted"/>
<reference evidence="10" key="2">
    <citation type="submission" date="2025-09" db="UniProtKB">
        <authorList>
            <consortium name="Ensembl"/>
        </authorList>
    </citation>
    <scope>IDENTIFICATION</scope>
</reference>
<evidence type="ECO:0000256" key="5">
    <source>
        <dbReference type="PROSITE-ProRule" id="PRU00352"/>
    </source>
</evidence>
<dbReference type="Bgee" id="ENSNBRG00000017683">
    <property type="expression patterns" value="Expressed in camera-type eye and 2 other cell types or tissues"/>
</dbReference>
<evidence type="ECO:0000256" key="8">
    <source>
        <dbReference type="SAM" id="SignalP"/>
    </source>
</evidence>
<keyword evidence="7" id="KW-0812">Transmembrane</keyword>
<dbReference type="InterPro" id="IPR036352">
    <property type="entry name" value="Semap_dom_sf"/>
</dbReference>
<dbReference type="InterPro" id="IPR045791">
    <property type="entry name" value="Sema4F_C"/>
</dbReference>
<dbReference type="Gene3D" id="2.130.10.10">
    <property type="entry name" value="YVTN repeat-like/Quinoprotein amine dehydrogenase"/>
    <property type="match status" value="1"/>
</dbReference>
<keyword evidence="7" id="KW-1133">Transmembrane helix</keyword>
<dbReference type="GO" id="GO:0005886">
    <property type="term" value="C:plasma membrane"/>
    <property type="evidence" value="ECO:0007669"/>
    <property type="project" value="TreeGrafter"/>
</dbReference>
<dbReference type="GO" id="GO:0030335">
    <property type="term" value="P:positive regulation of cell migration"/>
    <property type="evidence" value="ECO:0007669"/>
    <property type="project" value="TreeGrafter"/>
</dbReference>
<evidence type="ECO:0000256" key="4">
    <source>
        <dbReference type="ARBA" id="ARBA00023180"/>
    </source>
</evidence>
<evidence type="ECO:0000313" key="10">
    <source>
        <dbReference type="Ensembl" id="ENSNBRP00000023123.1"/>
    </source>
</evidence>
<feature type="signal peptide" evidence="8">
    <location>
        <begin position="1"/>
        <end position="23"/>
    </location>
</feature>
<sequence length="773" mass="86198">MEIPILLPLALALLGFLCPCVTTLTPRVSFPMDSPGRRLIRFNSHDVSNTTTLLLSEDGDILYVGARDSVLALNVSHKDTLLSSQLDWSPSHEDLEQCSMKGKKMADCPNFIRVLQFLNTSHIYACGTFAFSPRCTYVVRLRNMALNGFIYHHYHFDLQINGELYTGTVADYRGNRPVISRHLSEGKRVDLKLDDTLGWLEDPTFVSSTFIPDEEKLYFFFTEVGREYDFIDKFIVSRVSQICVSDVGGQRTLQRRWTTFAKAQLLCQADRELPYNVLQDIDTLLPAEGAPVDDILFYGIFTSQWLVMMSPEKNRHVSINTNLLATQMEMNTKIIRLCPLLCQCGLHNASDNALRFVKENFLADDSVRPVGRNLTMVSAENTYSHLTVQRVQAANGKHYTVLFLLTESGYLHKAVLLLRGAHIIEEIQVFEQPQPVKSLKLSIPKGVIYIGTSEGVVKVPTANCSFYWTCAQCVLARDPFCGWDPASRVCVMVSTTNTNLGQDIERGNAEEACSSVSLNHKSRFASCPPGELVSVSLNEVVRLQCPAASRLSQQLWERPNSRLSSDLYLNLEDGSLSFVATPATLGHYLCLSTENGYQQTMAIYHVKQKTSPLSQTPTSYTQPRTNAIPTTQSMAKPGSGLHISVGTFPERTETHHGQSKTTPPNRNTQVTTRQLAPCYLKELVIVSLLLVLSLSLLITIFLFVVTQRCNRRTAPQAATVTIDSDRRTPVEQEARRANVFLSKRNEQGQQSGSELVCNAALSGSNGHLPNTPI</sequence>
<dbReference type="Proteomes" id="UP000261580">
    <property type="component" value="Unassembled WGS sequence"/>
</dbReference>
<evidence type="ECO:0000256" key="3">
    <source>
        <dbReference type="ARBA" id="ARBA00023157"/>
    </source>
</evidence>
<dbReference type="Pfam" id="PF19428">
    <property type="entry name" value="Sema4F_C"/>
    <property type="match status" value="1"/>
</dbReference>
<dbReference type="GO" id="GO:0030215">
    <property type="term" value="F:semaphorin receptor binding"/>
    <property type="evidence" value="ECO:0007669"/>
    <property type="project" value="InterPro"/>
</dbReference>
<accession>A0A3Q4HQH6</accession>
<keyword evidence="2 7" id="KW-0472">Membrane</keyword>
<keyword evidence="11" id="KW-1185">Reference proteome</keyword>
<comment type="caution">
    <text evidence="5">Lacks conserved residue(s) required for the propagation of feature annotation.</text>
</comment>
<dbReference type="InterPro" id="IPR027231">
    <property type="entry name" value="Semaphorin"/>
</dbReference>
<dbReference type="Ensembl" id="ENSNBRT00000023725.1">
    <property type="protein sequence ID" value="ENSNBRP00000023123.1"/>
    <property type="gene ID" value="ENSNBRG00000017683.1"/>
</dbReference>
<dbReference type="PROSITE" id="PS51004">
    <property type="entry name" value="SEMA"/>
    <property type="match status" value="1"/>
</dbReference>
<keyword evidence="3" id="KW-1015">Disulfide bond</keyword>
<dbReference type="Pfam" id="PF01403">
    <property type="entry name" value="Sema"/>
    <property type="match status" value="1"/>
</dbReference>
<evidence type="ECO:0000256" key="7">
    <source>
        <dbReference type="SAM" id="Phobius"/>
    </source>
</evidence>
<protein>
    <recommendedName>
        <fullName evidence="9">Sema domain-containing protein</fullName>
    </recommendedName>
</protein>
<dbReference type="SMART" id="SM00630">
    <property type="entry name" value="Sema"/>
    <property type="match status" value="1"/>
</dbReference>
<feature type="region of interest" description="Disordered" evidence="6">
    <location>
        <begin position="613"/>
        <end position="636"/>
    </location>
</feature>
<dbReference type="GO" id="GO:0007411">
    <property type="term" value="P:axon guidance"/>
    <property type="evidence" value="ECO:0007669"/>
    <property type="project" value="TreeGrafter"/>
</dbReference>
<evidence type="ECO:0000256" key="1">
    <source>
        <dbReference type="ARBA" id="ARBA00004370"/>
    </source>
</evidence>
<evidence type="ECO:0000313" key="11">
    <source>
        <dbReference type="Proteomes" id="UP000261580"/>
    </source>
</evidence>
<dbReference type="GO" id="GO:0045499">
    <property type="term" value="F:chemorepellent activity"/>
    <property type="evidence" value="ECO:0007669"/>
    <property type="project" value="TreeGrafter"/>
</dbReference>
<keyword evidence="4" id="KW-0325">Glycoprotein</keyword>
<dbReference type="GO" id="GO:0071526">
    <property type="term" value="P:semaphorin-plexin signaling pathway"/>
    <property type="evidence" value="ECO:0007669"/>
    <property type="project" value="TreeGrafter"/>
</dbReference>
<organism evidence="10 11">
    <name type="scientific">Neolamprologus brichardi</name>
    <name type="common">Fairy cichlid</name>
    <name type="synonym">Lamprologus brichardi</name>
    <dbReference type="NCBI Taxonomy" id="32507"/>
    <lineage>
        <taxon>Eukaryota</taxon>
        <taxon>Metazoa</taxon>
        <taxon>Chordata</taxon>
        <taxon>Craniata</taxon>
        <taxon>Vertebrata</taxon>
        <taxon>Euteleostomi</taxon>
        <taxon>Actinopterygii</taxon>
        <taxon>Neopterygii</taxon>
        <taxon>Teleostei</taxon>
        <taxon>Neoteleostei</taxon>
        <taxon>Acanthomorphata</taxon>
        <taxon>Ovalentaria</taxon>
        <taxon>Cichlomorphae</taxon>
        <taxon>Cichliformes</taxon>
        <taxon>Cichlidae</taxon>
        <taxon>African cichlids</taxon>
        <taxon>Pseudocrenilabrinae</taxon>
        <taxon>Lamprologini</taxon>
        <taxon>Neolamprologus</taxon>
    </lineage>
</organism>
<dbReference type="InterPro" id="IPR002165">
    <property type="entry name" value="Plexin_repeat"/>
</dbReference>
<feature type="domain" description="Sema" evidence="9">
    <location>
        <begin position="27"/>
        <end position="461"/>
    </location>
</feature>
<dbReference type="InterPro" id="IPR015943">
    <property type="entry name" value="WD40/YVTN_repeat-like_dom_sf"/>
</dbReference>
<dbReference type="SMART" id="SM00423">
    <property type="entry name" value="PSI"/>
    <property type="match status" value="1"/>
</dbReference>
<comment type="subcellular location">
    <subcellularLocation>
        <location evidence="1">Membrane</location>
    </subcellularLocation>
</comment>
<dbReference type="PANTHER" id="PTHR11036:SF145">
    <property type="entry name" value="SEMAPHORIN-4A ISOFORM X1-RELATED"/>
    <property type="match status" value="1"/>
</dbReference>
<dbReference type="GO" id="GO:0001755">
    <property type="term" value="P:neural crest cell migration"/>
    <property type="evidence" value="ECO:0007669"/>
    <property type="project" value="TreeGrafter"/>
</dbReference>
<dbReference type="SUPFAM" id="SSF101912">
    <property type="entry name" value="Sema domain"/>
    <property type="match status" value="1"/>
</dbReference>
<dbReference type="InterPro" id="IPR001627">
    <property type="entry name" value="Semap_dom"/>
</dbReference>
<dbReference type="Pfam" id="PF01437">
    <property type="entry name" value="PSI"/>
    <property type="match status" value="1"/>
</dbReference>
<dbReference type="AlphaFoldDB" id="A0A3Q4HQH6"/>
<feature type="chain" id="PRO_5018571317" description="Sema domain-containing protein" evidence="8">
    <location>
        <begin position="24"/>
        <end position="773"/>
    </location>
</feature>
<feature type="compositionally biased region" description="Polar residues" evidence="6">
    <location>
        <begin position="613"/>
        <end position="634"/>
    </location>
</feature>
<evidence type="ECO:0000259" key="9">
    <source>
        <dbReference type="PROSITE" id="PS51004"/>
    </source>
</evidence>
<dbReference type="PANTHER" id="PTHR11036">
    <property type="entry name" value="SEMAPHORIN"/>
    <property type="match status" value="1"/>
</dbReference>
<dbReference type="Gene3D" id="3.30.1680.10">
    <property type="entry name" value="ligand-binding face of the semaphorins, domain 2"/>
    <property type="match status" value="1"/>
</dbReference>
<dbReference type="GeneTree" id="ENSGT00940000154870"/>
<dbReference type="OMA" id="FCGWDAA"/>
<evidence type="ECO:0000256" key="2">
    <source>
        <dbReference type="ARBA" id="ARBA00023136"/>
    </source>
</evidence>
<dbReference type="InterPro" id="IPR016201">
    <property type="entry name" value="PSI"/>
</dbReference>
<feature type="transmembrane region" description="Helical" evidence="7">
    <location>
        <begin position="683"/>
        <end position="705"/>
    </location>
</feature>
<evidence type="ECO:0000256" key="6">
    <source>
        <dbReference type="SAM" id="MobiDB-lite"/>
    </source>
</evidence>
<dbReference type="STRING" id="32507.ENSNBRP00000023123"/>
<name>A0A3Q4HQH6_NEOBR</name>
<dbReference type="SUPFAM" id="SSF103575">
    <property type="entry name" value="Plexin repeat"/>
    <property type="match status" value="1"/>
</dbReference>
<keyword evidence="8" id="KW-0732">Signal</keyword>